<keyword evidence="5" id="KW-1185">Reference proteome</keyword>
<dbReference type="EMBL" id="SDWW01000010">
    <property type="protein sequence ID" value="RYV51932.1"/>
    <property type="molecule type" value="Genomic_DNA"/>
</dbReference>
<proteinExistence type="predicted"/>
<dbReference type="AlphaFoldDB" id="A0A4Q5N197"/>
<feature type="active site" description="Charge relay system" evidence="1">
    <location>
        <position position="302"/>
    </location>
</feature>
<dbReference type="PANTHER" id="PTHR40111">
    <property type="entry name" value="CEPHALOSPORIN-C DEACETYLASE"/>
    <property type="match status" value="1"/>
</dbReference>
<protein>
    <submittedName>
        <fullName evidence="4">Acetylxylan esterase</fullName>
    </submittedName>
</protein>
<evidence type="ECO:0000256" key="1">
    <source>
        <dbReference type="PIRSR" id="PIRSR639069-1"/>
    </source>
</evidence>
<feature type="active site" description="Nucleophile" evidence="1">
    <location>
        <position position="187"/>
    </location>
</feature>
<dbReference type="Gene3D" id="3.40.50.1820">
    <property type="entry name" value="alpha/beta hydrolase"/>
    <property type="match status" value="1"/>
</dbReference>
<feature type="domain" description="Acetyl xylan esterase" evidence="3">
    <location>
        <begin position="1"/>
        <end position="319"/>
    </location>
</feature>
<evidence type="ECO:0000313" key="4">
    <source>
        <dbReference type="EMBL" id="RYV51932.1"/>
    </source>
</evidence>
<evidence type="ECO:0000259" key="3">
    <source>
        <dbReference type="Pfam" id="PF05448"/>
    </source>
</evidence>
<name>A0A4Q5N197_9MICO</name>
<comment type="caution">
    <text evidence="4">The sequence shown here is derived from an EMBL/GenBank/DDBJ whole genome shotgun (WGS) entry which is preliminary data.</text>
</comment>
<reference evidence="4 5" key="1">
    <citation type="submission" date="2019-01" db="EMBL/GenBank/DDBJ databases">
        <title>Novel species of Cellulomonas.</title>
        <authorList>
            <person name="Liu Q."/>
            <person name="Xin Y.-H."/>
        </authorList>
    </citation>
    <scope>NUCLEOTIDE SEQUENCE [LARGE SCALE GENOMIC DNA]</scope>
    <source>
        <strain evidence="4 5">HLT2-17</strain>
    </source>
</reference>
<dbReference type="SUPFAM" id="SSF53474">
    <property type="entry name" value="alpha/beta-Hydrolases"/>
    <property type="match status" value="1"/>
</dbReference>
<dbReference type="InterPro" id="IPR029058">
    <property type="entry name" value="AB_hydrolase_fold"/>
</dbReference>
<dbReference type="OrthoDB" id="9770528at2"/>
<evidence type="ECO:0000313" key="5">
    <source>
        <dbReference type="Proteomes" id="UP000293764"/>
    </source>
</evidence>
<sequence length="325" mass="34994">MSTVDLPLEELERYRPTVAEPADFDDLWASTLAQARAVPLDLMVTPVASDLALVEVYDVEFAGFGGDRIKAWYLRPAGVTTRLPVVVDYNGYGGGRGLPHERLGFAVAGYAYLFMDTRGQGSTWGSGGDTADPHGAGPSLPGVMTRGVLDIRDYYYRRLFTDAVRAVDAARALDGVDPERVVVTGGSQGGGIALAVAGLADGLAGVMADVPFLSHIRRGVEVSDTDPYGEIVRYLAVHRNHVDAVFRTLSYVDGVNHSRRASAPALFSVGLLDTVCPASTVYAAFHAYAGDKQIVVYPFNNHEGGQAYQFERQLAWLRTLLAARP</sequence>
<feature type="active site" description="Charge relay system" evidence="1">
    <location>
        <position position="273"/>
    </location>
</feature>
<dbReference type="GO" id="GO:0005976">
    <property type="term" value="P:polysaccharide metabolic process"/>
    <property type="evidence" value="ECO:0007669"/>
    <property type="project" value="TreeGrafter"/>
</dbReference>
<evidence type="ECO:0000256" key="2">
    <source>
        <dbReference type="PIRSR" id="PIRSR639069-2"/>
    </source>
</evidence>
<feature type="binding site" evidence="2">
    <location>
        <position position="92"/>
    </location>
    <ligand>
        <name>substrate</name>
    </ligand>
</feature>
<dbReference type="InterPro" id="IPR008391">
    <property type="entry name" value="AXE1_dom"/>
</dbReference>
<dbReference type="InterPro" id="IPR039069">
    <property type="entry name" value="CE7"/>
</dbReference>
<accession>A0A4Q5N197</accession>
<dbReference type="Pfam" id="PF05448">
    <property type="entry name" value="AXE1"/>
    <property type="match status" value="1"/>
</dbReference>
<gene>
    <name evidence="4" type="ORF">EUA98_05915</name>
</gene>
<dbReference type="Proteomes" id="UP000293764">
    <property type="component" value="Unassembled WGS sequence"/>
</dbReference>
<dbReference type="GO" id="GO:0052689">
    <property type="term" value="F:carboxylic ester hydrolase activity"/>
    <property type="evidence" value="ECO:0007669"/>
    <property type="project" value="TreeGrafter"/>
</dbReference>
<dbReference type="RefSeq" id="WP_130101754.1">
    <property type="nucleotide sequence ID" value="NZ_SDWW01000010.1"/>
</dbReference>
<dbReference type="PANTHER" id="PTHR40111:SF1">
    <property type="entry name" value="CEPHALOSPORIN-C DEACETYLASE"/>
    <property type="match status" value="1"/>
</dbReference>
<organism evidence="4 5">
    <name type="scientific">Pengzhenrongella frigida</name>
    <dbReference type="NCBI Taxonomy" id="1259133"/>
    <lineage>
        <taxon>Bacteria</taxon>
        <taxon>Bacillati</taxon>
        <taxon>Actinomycetota</taxon>
        <taxon>Actinomycetes</taxon>
        <taxon>Micrococcales</taxon>
        <taxon>Pengzhenrongella</taxon>
    </lineage>
</organism>